<evidence type="ECO:0000313" key="4">
    <source>
        <dbReference type="Proteomes" id="UP000279760"/>
    </source>
</evidence>
<evidence type="ECO:0000256" key="1">
    <source>
        <dbReference type="SAM" id="MobiDB-lite"/>
    </source>
</evidence>
<evidence type="ECO:0000259" key="2">
    <source>
        <dbReference type="Pfam" id="PF02195"/>
    </source>
</evidence>
<dbReference type="InterPro" id="IPR003115">
    <property type="entry name" value="ParB_N"/>
</dbReference>
<gene>
    <name evidence="3" type="ORF">ECB94_27415</name>
</gene>
<dbReference type="AlphaFoldDB" id="A0A3G4VM12"/>
<evidence type="ECO:0000313" key="3">
    <source>
        <dbReference type="EMBL" id="AYV25038.1"/>
    </source>
</evidence>
<dbReference type="RefSeq" id="WP_124942327.1">
    <property type="nucleotide sequence ID" value="NZ_CP033579.1"/>
</dbReference>
<sequence>MNAKTRSQTNSVQETTTNVSTLGSQATAQNDISLQRLPIRVLVESELNVRITKTTKEQNADLKASIAAHSLIQNLVCVPEDNGVYGMVAGRHCLT</sequence>
<keyword evidence="3" id="KW-0614">Plasmid</keyword>
<dbReference type="Pfam" id="PF02195">
    <property type="entry name" value="ParB_N"/>
    <property type="match status" value="1"/>
</dbReference>
<proteinExistence type="predicted"/>
<geneLocation type="plasmid" evidence="3">
    <name>unnamed</name>
</geneLocation>
<dbReference type="EMBL" id="CP033579">
    <property type="protein sequence ID" value="AYV25038.1"/>
    <property type="molecule type" value="Genomic_DNA"/>
</dbReference>
<accession>A0A3G4VM12</accession>
<name>A0A3G4VM12_9VIBR</name>
<reference evidence="3 4" key="1">
    <citation type="submission" date="2018-11" db="EMBL/GenBank/DDBJ databases">
        <title>Complete Genome Sequence of Vbrio mediterranei 117-T6: a Potential Pathogen Bacteria Isolated from the Conchocelis of Pyropia.</title>
        <authorList>
            <person name="Liu Q."/>
        </authorList>
    </citation>
    <scope>NUCLEOTIDE SEQUENCE [LARGE SCALE GENOMIC DNA]</scope>
    <source>
        <strain evidence="3 4">117-T6</strain>
        <plasmid evidence="3 4">unnamed</plasmid>
    </source>
</reference>
<feature type="domain" description="ParB-like N-terminal" evidence="2">
    <location>
        <begin position="34"/>
        <end position="92"/>
    </location>
</feature>
<feature type="region of interest" description="Disordered" evidence="1">
    <location>
        <begin position="1"/>
        <end position="25"/>
    </location>
</feature>
<dbReference type="InterPro" id="IPR036086">
    <property type="entry name" value="ParB/Sulfiredoxin_sf"/>
</dbReference>
<dbReference type="SUPFAM" id="SSF110849">
    <property type="entry name" value="ParB/Sulfiredoxin"/>
    <property type="match status" value="1"/>
</dbReference>
<protein>
    <recommendedName>
        <fullName evidence="2">ParB-like N-terminal domain-containing protein</fullName>
    </recommendedName>
</protein>
<organism evidence="3 4">
    <name type="scientific">Vibrio mediterranei</name>
    <dbReference type="NCBI Taxonomy" id="689"/>
    <lineage>
        <taxon>Bacteria</taxon>
        <taxon>Pseudomonadati</taxon>
        <taxon>Pseudomonadota</taxon>
        <taxon>Gammaproteobacteria</taxon>
        <taxon>Vibrionales</taxon>
        <taxon>Vibrionaceae</taxon>
        <taxon>Vibrio</taxon>
    </lineage>
</organism>
<dbReference type="Proteomes" id="UP000279760">
    <property type="component" value="Plasmid unnamed"/>
</dbReference>